<organism evidence="11 12">
    <name type="scientific">Cercophora newfieldiana</name>
    <dbReference type="NCBI Taxonomy" id="92897"/>
    <lineage>
        <taxon>Eukaryota</taxon>
        <taxon>Fungi</taxon>
        <taxon>Dikarya</taxon>
        <taxon>Ascomycota</taxon>
        <taxon>Pezizomycotina</taxon>
        <taxon>Sordariomycetes</taxon>
        <taxon>Sordariomycetidae</taxon>
        <taxon>Sordariales</taxon>
        <taxon>Lasiosphaeriaceae</taxon>
        <taxon>Cercophora</taxon>
    </lineage>
</organism>
<dbReference type="PROSITE" id="PS00623">
    <property type="entry name" value="GMC_OXRED_1"/>
    <property type="match status" value="1"/>
</dbReference>
<dbReference type="InterPro" id="IPR000172">
    <property type="entry name" value="GMC_OxRdtase_N"/>
</dbReference>
<reference evidence="11" key="1">
    <citation type="submission" date="2023-06" db="EMBL/GenBank/DDBJ databases">
        <title>Genome-scale phylogeny and comparative genomics of the fungal order Sordariales.</title>
        <authorList>
            <consortium name="Lawrence Berkeley National Laboratory"/>
            <person name="Hensen N."/>
            <person name="Bonometti L."/>
            <person name="Westerberg I."/>
            <person name="Brannstrom I.O."/>
            <person name="Guillou S."/>
            <person name="Cros-Aarteil S."/>
            <person name="Calhoun S."/>
            <person name="Haridas S."/>
            <person name="Kuo A."/>
            <person name="Mondo S."/>
            <person name="Pangilinan J."/>
            <person name="Riley R."/>
            <person name="Labutti K."/>
            <person name="Andreopoulos B."/>
            <person name="Lipzen A."/>
            <person name="Chen C."/>
            <person name="Yanf M."/>
            <person name="Daum C."/>
            <person name="Ng V."/>
            <person name="Clum A."/>
            <person name="Steindorff A."/>
            <person name="Ohm R."/>
            <person name="Martin F."/>
            <person name="Silar P."/>
            <person name="Natvig D."/>
            <person name="Lalanne C."/>
            <person name="Gautier V."/>
            <person name="Ament-Velasquez S.L."/>
            <person name="Kruys A."/>
            <person name="Hutchinson M.I."/>
            <person name="Powell A.J."/>
            <person name="Barry K."/>
            <person name="Miller A.N."/>
            <person name="Grigoriev I.V."/>
            <person name="Debuchy R."/>
            <person name="Gladieux P."/>
            <person name="Thoren M.H."/>
            <person name="Johannesson H."/>
        </authorList>
    </citation>
    <scope>NUCLEOTIDE SEQUENCE</scope>
    <source>
        <strain evidence="11">SMH2532-1</strain>
    </source>
</reference>
<accession>A0AA40CVS7</accession>
<dbReference type="EMBL" id="JAULSV010000002">
    <property type="protein sequence ID" value="KAK0652462.1"/>
    <property type="molecule type" value="Genomic_DNA"/>
</dbReference>
<dbReference type="InterPro" id="IPR012132">
    <property type="entry name" value="GMC_OxRdtase"/>
</dbReference>
<dbReference type="Gene3D" id="3.50.50.60">
    <property type="entry name" value="FAD/NAD(P)-binding domain"/>
    <property type="match status" value="1"/>
</dbReference>
<dbReference type="Pfam" id="PF00732">
    <property type="entry name" value="GMC_oxred_N"/>
    <property type="match status" value="1"/>
</dbReference>
<dbReference type="Pfam" id="PF05199">
    <property type="entry name" value="GMC_oxred_C"/>
    <property type="match status" value="1"/>
</dbReference>
<evidence type="ECO:0000256" key="3">
    <source>
        <dbReference type="ARBA" id="ARBA00022630"/>
    </source>
</evidence>
<keyword evidence="12" id="KW-1185">Reference proteome</keyword>
<evidence type="ECO:0000313" key="12">
    <source>
        <dbReference type="Proteomes" id="UP001174936"/>
    </source>
</evidence>
<feature type="domain" description="Glucose-methanol-choline oxidoreductase N-terminal" evidence="10">
    <location>
        <begin position="279"/>
        <end position="293"/>
    </location>
</feature>
<feature type="binding site" evidence="7">
    <location>
        <position position="91"/>
    </location>
    <ligand>
        <name>FAD</name>
        <dbReference type="ChEBI" id="CHEBI:57692"/>
    </ligand>
</feature>
<dbReference type="GO" id="GO:0050660">
    <property type="term" value="F:flavin adenine dinucleotide binding"/>
    <property type="evidence" value="ECO:0007669"/>
    <property type="project" value="InterPro"/>
</dbReference>
<dbReference type="InterPro" id="IPR007867">
    <property type="entry name" value="GMC_OxRtase_C"/>
</dbReference>
<dbReference type="Proteomes" id="UP001174936">
    <property type="component" value="Unassembled WGS sequence"/>
</dbReference>
<feature type="binding site" evidence="7">
    <location>
        <position position="239"/>
    </location>
    <ligand>
        <name>FAD</name>
        <dbReference type="ChEBI" id="CHEBI:57692"/>
    </ligand>
</feature>
<evidence type="ECO:0000259" key="9">
    <source>
        <dbReference type="PROSITE" id="PS00623"/>
    </source>
</evidence>
<gene>
    <name evidence="11" type="ORF">B0T16DRAFT_322023</name>
</gene>
<dbReference type="PANTHER" id="PTHR11552">
    <property type="entry name" value="GLUCOSE-METHANOL-CHOLINE GMC OXIDOREDUCTASE"/>
    <property type="match status" value="1"/>
</dbReference>
<feature type="binding site" evidence="7">
    <location>
        <position position="95"/>
    </location>
    <ligand>
        <name>FAD</name>
        <dbReference type="ChEBI" id="CHEBI:57692"/>
    </ligand>
</feature>
<keyword evidence="5" id="KW-0560">Oxidoreductase</keyword>
<evidence type="ECO:0000256" key="5">
    <source>
        <dbReference type="ARBA" id="ARBA00023002"/>
    </source>
</evidence>
<dbReference type="GO" id="GO:0016614">
    <property type="term" value="F:oxidoreductase activity, acting on CH-OH group of donors"/>
    <property type="evidence" value="ECO:0007669"/>
    <property type="project" value="InterPro"/>
</dbReference>
<dbReference type="Gene3D" id="3.30.560.10">
    <property type="entry name" value="Glucose Oxidase, domain 3"/>
    <property type="match status" value="1"/>
</dbReference>
<evidence type="ECO:0000256" key="2">
    <source>
        <dbReference type="ARBA" id="ARBA00010790"/>
    </source>
</evidence>
<dbReference type="InterPro" id="IPR036188">
    <property type="entry name" value="FAD/NAD-bd_sf"/>
</dbReference>
<comment type="caution">
    <text evidence="11">The sequence shown here is derived from an EMBL/GenBank/DDBJ whole genome shotgun (WGS) entry which is preliminary data.</text>
</comment>
<feature type="binding site" evidence="7">
    <location>
        <begin position="536"/>
        <end position="537"/>
    </location>
    <ligand>
        <name>FAD</name>
        <dbReference type="ChEBI" id="CHEBI:57692"/>
    </ligand>
</feature>
<comment type="cofactor">
    <cofactor evidence="1 7">
        <name>FAD</name>
        <dbReference type="ChEBI" id="CHEBI:57692"/>
    </cofactor>
</comment>
<keyword evidence="3 8" id="KW-0285">Flavoprotein</keyword>
<dbReference type="SUPFAM" id="SSF51905">
    <property type="entry name" value="FAD/NAD(P)-binding domain"/>
    <property type="match status" value="1"/>
</dbReference>
<evidence type="ECO:0000313" key="11">
    <source>
        <dbReference type="EMBL" id="KAK0652462.1"/>
    </source>
</evidence>
<feature type="domain" description="Glucose-methanol-choline oxidoreductase N-terminal" evidence="9">
    <location>
        <begin position="89"/>
        <end position="112"/>
    </location>
</feature>
<dbReference type="AlphaFoldDB" id="A0AA40CVS7"/>
<evidence type="ECO:0000256" key="7">
    <source>
        <dbReference type="PIRSR" id="PIRSR000137-2"/>
    </source>
</evidence>
<evidence type="ECO:0000256" key="6">
    <source>
        <dbReference type="PIRSR" id="PIRSR000137-1"/>
    </source>
</evidence>
<evidence type="ECO:0000256" key="1">
    <source>
        <dbReference type="ARBA" id="ARBA00001974"/>
    </source>
</evidence>
<dbReference type="PIRSF" id="PIRSF000137">
    <property type="entry name" value="Alcohol_oxidase"/>
    <property type="match status" value="1"/>
</dbReference>
<evidence type="ECO:0000256" key="4">
    <source>
        <dbReference type="ARBA" id="ARBA00022827"/>
    </source>
</evidence>
<keyword evidence="4 7" id="KW-0274">FAD</keyword>
<feature type="active site" description="Proton donor" evidence="6">
    <location>
        <position position="537"/>
    </location>
</feature>
<proteinExistence type="inferred from homology"/>
<dbReference type="SUPFAM" id="SSF54373">
    <property type="entry name" value="FAD-linked reductases, C-terminal domain"/>
    <property type="match status" value="1"/>
</dbReference>
<comment type="similarity">
    <text evidence="2 8">Belongs to the GMC oxidoreductase family.</text>
</comment>
<dbReference type="PROSITE" id="PS00624">
    <property type="entry name" value="GMC_OXRED_2"/>
    <property type="match status" value="1"/>
</dbReference>
<evidence type="ECO:0000259" key="10">
    <source>
        <dbReference type="PROSITE" id="PS00624"/>
    </source>
</evidence>
<sequence length="606" mass="65084">MAAEFASRRFDFVVVGGGTAGLALAARLSEHSGVSVGVLEAGPAVLDADDENIRIPGHFGRSLGGSLDWQFETVPQPGLGHRKLPWPRGKVLGGTSALNFMAWNRGNREDYDAWSELGNPGWSWNELLPFFKKSETFHPPTAENQEQNKLLYDPETVGDSGPINISFATQYSASHQLWHDTLHSLGVETNRAHVGGSNVGVFTNIGAVDPKTVTRSYSTAYILPHTARPNLTVLTDALVTSIVIEDNGDGELRATGVRFSHGGEGFSVTAAREVVLCAGSVQSPQILELSGIGNADILTKAGINVKYNNPNVGENLQDHIMAAMIFEVDPSLPNPDDLKNDSSIAAAAREQYETSKSGPLTILAHSLSYLPFSHCMPADAVEGLAVQAARLQEFGPQDSAIRQSRLAPGAKLGQIEYIFDLGNWNPFFQPDCSNGKKYATCLQILQCPFSKGSIHIQPGADGSPATAFDKPQIDPKYYEGPNGVIDLEAMSHCAQFVDKLSKTKPLANIIRSRAFPPGGGDEEFQDWIIDTTITDWHPVGTCAMGGAKGAKGGVVDERLRAYGVRDLRVVDASIMPLQISAHLQATVYAIAEKGAQMILEDAGVLV</sequence>
<feature type="active site" description="Proton acceptor" evidence="6">
    <location>
        <position position="582"/>
    </location>
</feature>
<evidence type="ECO:0000256" key="8">
    <source>
        <dbReference type="RuleBase" id="RU003968"/>
    </source>
</evidence>
<name>A0AA40CVS7_9PEZI</name>
<protein>
    <submittedName>
        <fullName evidence="11">Choline dehydrogenase</fullName>
    </submittedName>
</protein>
<dbReference type="PANTHER" id="PTHR11552:SF201">
    <property type="entry name" value="GLUCOSE-METHANOL-CHOLINE OXIDOREDUCTASE N-TERMINAL DOMAIN-CONTAINING PROTEIN"/>
    <property type="match status" value="1"/>
</dbReference>